<gene>
    <name evidence="1" type="ORF">CLUMA_CG005527</name>
</gene>
<dbReference type="EMBL" id="CVRI01000021">
    <property type="protein sequence ID" value="CRK91907.1"/>
    <property type="molecule type" value="Genomic_DNA"/>
</dbReference>
<evidence type="ECO:0000313" key="2">
    <source>
        <dbReference type="Proteomes" id="UP000183832"/>
    </source>
</evidence>
<dbReference type="Proteomes" id="UP000183832">
    <property type="component" value="Unassembled WGS sequence"/>
</dbReference>
<keyword evidence="2" id="KW-1185">Reference proteome</keyword>
<protein>
    <submittedName>
        <fullName evidence="1">CLUMA_CG005527, isoform A</fullName>
    </submittedName>
</protein>
<reference evidence="1 2" key="1">
    <citation type="submission" date="2015-04" db="EMBL/GenBank/DDBJ databases">
        <authorList>
            <person name="Syromyatnikov M.Y."/>
            <person name="Popov V.N."/>
        </authorList>
    </citation>
    <scope>NUCLEOTIDE SEQUENCE [LARGE SCALE GENOMIC DNA]</scope>
</reference>
<accession>A0A1J1HV79</accession>
<proteinExistence type="predicted"/>
<name>A0A1J1HV79_9DIPT</name>
<organism evidence="1 2">
    <name type="scientific">Clunio marinus</name>
    <dbReference type="NCBI Taxonomy" id="568069"/>
    <lineage>
        <taxon>Eukaryota</taxon>
        <taxon>Metazoa</taxon>
        <taxon>Ecdysozoa</taxon>
        <taxon>Arthropoda</taxon>
        <taxon>Hexapoda</taxon>
        <taxon>Insecta</taxon>
        <taxon>Pterygota</taxon>
        <taxon>Neoptera</taxon>
        <taxon>Endopterygota</taxon>
        <taxon>Diptera</taxon>
        <taxon>Nematocera</taxon>
        <taxon>Chironomoidea</taxon>
        <taxon>Chironomidae</taxon>
        <taxon>Clunio</taxon>
    </lineage>
</organism>
<sequence length="79" mass="9584">MSNQIKVLMENVAWCINWIPMWQTINSLNQYFSYLQLVKASDYLFTYLCMLPVNKIFFFKTMWIVQGQLFYETLAFLHI</sequence>
<evidence type="ECO:0000313" key="1">
    <source>
        <dbReference type="EMBL" id="CRK91907.1"/>
    </source>
</evidence>
<dbReference type="AlphaFoldDB" id="A0A1J1HV79"/>